<accession>A0AC58U6C1</accession>
<organism evidence="1 2">
    <name type="scientific">Nicotiana tabacum</name>
    <name type="common">Common tobacco</name>
    <dbReference type="NCBI Taxonomy" id="4097"/>
    <lineage>
        <taxon>Eukaryota</taxon>
        <taxon>Viridiplantae</taxon>
        <taxon>Streptophyta</taxon>
        <taxon>Embryophyta</taxon>
        <taxon>Tracheophyta</taxon>
        <taxon>Spermatophyta</taxon>
        <taxon>Magnoliopsida</taxon>
        <taxon>eudicotyledons</taxon>
        <taxon>Gunneridae</taxon>
        <taxon>Pentapetalae</taxon>
        <taxon>asterids</taxon>
        <taxon>lamiids</taxon>
        <taxon>Solanales</taxon>
        <taxon>Solanaceae</taxon>
        <taxon>Nicotianoideae</taxon>
        <taxon>Nicotianeae</taxon>
        <taxon>Nicotiana</taxon>
    </lineage>
</organism>
<dbReference type="RefSeq" id="XP_075104995.1">
    <property type="nucleotide sequence ID" value="XM_075248894.1"/>
</dbReference>
<sequence>MVGSLLYPTASWPDILFNVGLCAIFQANPKKSHLKVVKRIQRYLKGIPNLCLWYSRGYNFDRVGYADADYAGFHVDRKSTSGTTHFLCSCLLSWGTKKQKPMALSTAEAEYVAATS</sequence>
<dbReference type="Proteomes" id="UP000790787">
    <property type="component" value="Unplaced"/>
</dbReference>
<evidence type="ECO:0000313" key="2">
    <source>
        <dbReference type="RefSeq" id="XP_075104995.1"/>
    </source>
</evidence>
<protein>
    <submittedName>
        <fullName evidence="2">Secreted RxLR effector protein 161-like</fullName>
    </submittedName>
</protein>
<keyword evidence="1" id="KW-1185">Reference proteome</keyword>
<evidence type="ECO:0000313" key="1">
    <source>
        <dbReference type="Proteomes" id="UP000790787"/>
    </source>
</evidence>
<proteinExistence type="predicted"/>
<name>A0AC58U6C1_TOBAC</name>
<reference evidence="2" key="1">
    <citation type="submission" date="2025-08" db="UniProtKB">
        <authorList>
            <consortium name="RefSeq"/>
        </authorList>
    </citation>
    <scope>IDENTIFICATION</scope>
    <source>
        <tissue evidence="2">Leaf</tissue>
    </source>
</reference>
<gene>
    <name evidence="2" type="primary">LOC142179073</name>
</gene>